<comment type="pathway">
    <text evidence="2">Energy metabolism; nitrogen metabolism.</text>
</comment>
<evidence type="ECO:0000256" key="17">
    <source>
        <dbReference type="ARBA" id="ARBA00080114"/>
    </source>
</evidence>
<evidence type="ECO:0000256" key="14">
    <source>
        <dbReference type="ARBA" id="ARBA00048151"/>
    </source>
</evidence>
<dbReference type="Gene3D" id="3.50.50.60">
    <property type="entry name" value="FAD/NAD(P)-binding domain"/>
    <property type="match status" value="1"/>
</dbReference>
<feature type="domain" description="FAD/NAD(P)-binding" evidence="18">
    <location>
        <begin position="152"/>
        <end position="462"/>
    </location>
</feature>
<dbReference type="Gene3D" id="1.10.1060.10">
    <property type="entry name" value="Alpha-helical ferredoxin"/>
    <property type="match status" value="1"/>
</dbReference>
<comment type="function">
    <text evidence="15">Catalyzes the conversion of L-glutamine and 2-oxoglutarate into two molecules of L-glutamate.</text>
</comment>
<dbReference type="InterPro" id="IPR009051">
    <property type="entry name" value="Helical_ferredxn"/>
</dbReference>
<dbReference type="SUPFAM" id="SSF51971">
    <property type="entry name" value="Nucleotide-binding domain"/>
    <property type="match status" value="1"/>
</dbReference>
<dbReference type="Pfam" id="PF14691">
    <property type="entry name" value="Fer4_20"/>
    <property type="match status" value="1"/>
</dbReference>
<evidence type="ECO:0000256" key="3">
    <source>
        <dbReference type="ARBA" id="ARBA00004909"/>
    </source>
</evidence>
<dbReference type="RefSeq" id="WP_150864079.1">
    <property type="nucleotide sequence ID" value="NZ_VYXP01000005.1"/>
</dbReference>
<reference evidence="20 21" key="1">
    <citation type="submission" date="2019-09" db="EMBL/GenBank/DDBJ databases">
        <title>Wenzhouxiangella sp. Genome sequencing and assembly.</title>
        <authorList>
            <person name="Zhang R."/>
        </authorList>
    </citation>
    <scope>NUCLEOTIDE SEQUENCE [LARGE SCALE GENOMIC DNA]</scope>
    <source>
        <strain evidence="20 21">W260</strain>
    </source>
</reference>
<dbReference type="PANTHER" id="PTHR42783">
    <property type="entry name" value="GLUTAMATE SYNTHASE [NADPH] SMALL CHAIN"/>
    <property type="match status" value="1"/>
</dbReference>
<dbReference type="GO" id="GO:0051539">
    <property type="term" value="F:4 iron, 4 sulfur cluster binding"/>
    <property type="evidence" value="ECO:0007669"/>
    <property type="project" value="UniProtKB-KW"/>
</dbReference>
<dbReference type="GO" id="GO:0004355">
    <property type="term" value="F:glutamate synthase (NADPH) activity"/>
    <property type="evidence" value="ECO:0007669"/>
    <property type="project" value="UniProtKB-EC"/>
</dbReference>
<feature type="domain" description="Dihydroprymidine dehydrogenase" evidence="19">
    <location>
        <begin position="28"/>
        <end position="138"/>
    </location>
</feature>
<keyword evidence="10" id="KW-0408">Iron</keyword>
<evidence type="ECO:0000256" key="10">
    <source>
        <dbReference type="ARBA" id="ARBA00023004"/>
    </source>
</evidence>
<evidence type="ECO:0000256" key="1">
    <source>
        <dbReference type="ARBA" id="ARBA00001966"/>
    </source>
</evidence>
<dbReference type="AlphaFoldDB" id="A0A5N0TDQ4"/>
<keyword evidence="6" id="KW-0028">Amino-acid biosynthesis</keyword>
<dbReference type="SUPFAM" id="SSF46548">
    <property type="entry name" value="alpha-helical ferredoxin"/>
    <property type="match status" value="1"/>
</dbReference>
<dbReference type="FunFam" id="1.10.1060.10:FF:000004">
    <property type="entry name" value="Glutamate synthase, small subunit"/>
    <property type="match status" value="1"/>
</dbReference>
<dbReference type="Pfam" id="PF07992">
    <property type="entry name" value="Pyr_redox_2"/>
    <property type="match status" value="1"/>
</dbReference>
<dbReference type="PANTHER" id="PTHR42783:SF3">
    <property type="entry name" value="GLUTAMATE SYNTHASE [NADPH] SMALL CHAIN-RELATED"/>
    <property type="match status" value="1"/>
</dbReference>
<keyword evidence="9" id="KW-0560">Oxidoreductase</keyword>
<evidence type="ECO:0000256" key="11">
    <source>
        <dbReference type="ARBA" id="ARBA00023014"/>
    </source>
</evidence>
<dbReference type="GO" id="GO:0006537">
    <property type="term" value="P:glutamate biosynthetic process"/>
    <property type="evidence" value="ECO:0007669"/>
    <property type="project" value="UniProtKB-KW"/>
</dbReference>
<keyword evidence="7" id="KW-0479">Metal-binding</keyword>
<evidence type="ECO:0000313" key="20">
    <source>
        <dbReference type="EMBL" id="KAA9131429.1"/>
    </source>
</evidence>
<keyword evidence="11" id="KW-0411">Iron-sulfur</keyword>
<dbReference type="InterPro" id="IPR036188">
    <property type="entry name" value="FAD/NAD-bd_sf"/>
</dbReference>
<evidence type="ECO:0000256" key="13">
    <source>
        <dbReference type="ARBA" id="ARBA00037898"/>
    </source>
</evidence>
<evidence type="ECO:0000256" key="4">
    <source>
        <dbReference type="ARBA" id="ARBA00012079"/>
    </source>
</evidence>
<evidence type="ECO:0000256" key="2">
    <source>
        <dbReference type="ARBA" id="ARBA00004802"/>
    </source>
</evidence>
<accession>A0A5N0TDQ4</accession>
<dbReference type="GO" id="GO:0046872">
    <property type="term" value="F:metal ion binding"/>
    <property type="evidence" value="ECO:0007669"/>
    <property type="project" value="UniProtKB-KW"/>
</dbReference>
<evidence type="ECO:0000256" key="8">
    <source>
        <dbReference type="ARBA" id="ARBA00022857"/>
    </source>
</evidence>
<dbReference type="InterPro" id="IPR006006">
    <property type="entry name" value="GltD-like"/>
</dbReference>
<organism evidence="20 21">
    <name type="scientific">Marinihelvus fidelis</name>
    <dbReference type="NCBI Taxonomy" id="2613842"/>
    <lineage>
        <taxon>Bacteria</taxon>
        <taxon>Pseudomonadati</taxon>
        <taxon>Pseudomonadota</taxon>
        <taxon>Gammaproteobacteria</taxon>
        <taxon>Chromatiales</taxon>
        <taxon>Wenzhouxiangellaceae</taxon>
        <taxon>Marinihelvus</taxon>
    </lineage>
</organism>
<comment type="pathway">
    <text evidence="3">Nitrogen metabolism.</text>
</comment>
<evidence type="ECO:0000259" key="18">
    <source>
        <dbReference type="Pfam" id="PF07992"/>
    </source>
</evidence>
<evidence type="ECO:0000259" key="19">
    <source>
        <dbReference type="Pfam" id="PF14691"/>
    </source>
</evidence>
<evidence type="ECO:0000256" key="15">
    <source>
        <dbReference type="ARBA" id="ARBA00053198"/>
    </source>
</evidence>
<dbReference type="Gene3D" id="3.40.50.720">
    <property type="entry name" value="NAD(P)-binding Rossmann-like Domain"/>
    <property type="match status" value="1"/>
</dbReference>
<keyword evidence="12" id="KW-0314">Glutamate biosynthesis</keyword>
<proteinExistence type="predicted"/>
<keyword evidence="8" id="KW-0521">NADP</keyword>
<keyword evidence="21" id="KW-1185">Reference proteome</keyword>
<comment type="cofactor">
    <cofactor evidence="1">
        <name>[4Fe-4S] cluster</name>
        <dbReference type="ChEBI" id="CHEBI:49883"/>
    </cofactor>
</comment>
<comment type="pathway">
    <text evidence="13">Amino-acid biosynthesis; L-glutamate biosynthesis via GLT pathway; L-glutamate from 2-oxoglutarate and L-glutamine (NADP(+) route): step 1/1.</text>
</comment>
<dbReference type="PRINTS" id="PR00419">
    <property type="entry name" value="ADXRDTASE"/>
</dbReference>
<evidence type="ECO:0000256" key="5">
    <source>
        <dbReference type="ARBA" id="ARBA00022485"/>
    </source>
</evidence>
<keyword evidence="5" id="KW-0004">4Fe-4S</keyword>
<dbReference type="EMBL" id="VYXP01000005">
    <property type="protein sequence ID" value="KAA9131429.1"/>
    <property type="molecule type" value="Genomic_DNA"/>
</dbReference>
<sequence length="487" mass="53046">MSEHNVRPKFEFIDRARTEPDKYPIEVRRHEFREIYEPFDINAGANQSERCIACGNPYCQWKCPVHNYIPDWLKLAAEGRIIEAAELAHRTNSLPEICGRICPQDRLCEGACTLNFGYGAVTIGAVERHIVDTAFAEGWRPDLSGVTPTGRKVAVIGAGPAGLACADILARNGIEAVVYDRHPEIGGLLSFGIPEFKLEQRIIQTRRGILEGMGIRFVLDTEVGKDVSFESIIDEHDAIFLGLGTYSALDGRLPGLDTPGTHKALDYLIGNTRSLLEMPAGDYPFIDLSGKRVVVLGGGDTAMDCVRTAIRQGASEVHCLYRRDRENMPGSPSEVKNAIEEGVSFHFNIQPLAIEANKDGSLAGVRLVETELGEPDESGRRRPEPVEGSERVFEADAVVIAFGFNASPAPWFDDFDIEVNDWGLVKASEQGPYPFQTTNPKVFAAGDMVRGADLVVTAIADARKAAQGIADLLTAEAVAEPIAKIAG</sequence>
<protein>
    <recommendedName>
        <fullName evidence="16">Glutamate synthase [NADPH] small chain</fullName>
        <ecNumber evidence="4">1.4.1.13</ecNumber>
    </recommendedName>
    <alternativeName>
        <fullName evidence="17">Glutamate synthase subunit beta</fullName>
    </alternativeName>
</protein>
<name>A0A5N0TDQ4_9GAMM</name>
<evidence type="ECO:0000256" key="9">
    <source>
        <dbReference type="ARBA" id="ARBA00023002"/>
    </source>
</evidence>
<evidence type="ECO:0000256" key="7">
    <source>
        <dbReference type="ARBA" id="ARBA00022723"/>
    </source>
</evidence>
<dbReference type="InterPro" id="IPR028261">
    <property type="entry name" value="DPD_II"/>
</dbReference>
<gene>
    <name evidence="20" type="ORF">F3N42_08910</name>
</gene>
<dbReference type="Proteomes" id="UP000325372">
    <property type="component" value="Unassembled WGS sequence"/>
</dbReference>
<dbReference type="EC" id="1.4.1.13" evidence="4"/>
<comment type="caution">
    <text evidence="20">The sequence shown here is derived from an EMBL/GenBank/DDBJ whole genome shotgun (WGS) entry which is preliminary data.</text>
</comment>
<dbReference type="NCBIfam" id="TIGR01318">
    <property type="entry name" value="gltD_gamma_fam"/>
    <property type="match status" value="1"/>
</dbReference>
<evidence type="ECO:0000313" key="21">
    <source>
        <dbReference type="Proteomes" id="UP000325372"/>
    </source>
</evidence>
<evidence type="ECO:0000256" key="16">
    <source>
        <dbReference type="ARBA" id="ARBA00073489"/>
    </source>
</evidence>
<dbReference type="FunFam" id="3.50.50.60:FF:000068">
    <property type="entry name" value="Glutamate synthase small subunit"/>
    <property type="match status" value="1"/>
</dbReference>
<evidence type="ECO:0000256" key="6">
    <source>
        <dbReference type="ARBA" id="ARBA00022605"/>
    </source>
</evidence>
<dbReference type="InterPro" id="IPR023753">
    <property type="entry name" value="FAD/NAD-binding_dom"/>
</dbReference>
<evidence type="ECO:0000256" key="12">
    <source>
        <dbReference type="ARBA" id="ARBA00023164"/>
    </source>
</evidence>
<comment type="catalytic activity">
    <reaction evidence="14">
        <text>2 L-glutamate + NADP(+) = L-glutamine + 2-oxoglutarate + NADPH + H(+)</text>
        <dbReference type="Rhea" id="RHEA:15501"/>
        <dbReference type="ChEBI" id="CHEBI:15378"/>
        <dbReference type="ChEBI" id="CHEBI:16810"/>
        <dbReference type="ChEBI" id="CHEBI:29985"/>
        <dbReference type="ChEBI" id="CHEBI:57783"/>
        <dbReference type="ChEBI" id="CHEBI:58349"/>
        <dbReference type="ChEBI" id="CHEBI:58359"/>
        <dbReference type="EC" id="1.4.1.13"/>
    </reaction>
</comment>